<name>A0A4W5M9D9_9TELE</name>
<reference evidence="4" key="1">
    <citation type="submission" date="2018-06" db="EMBL/GenBank/DDBJ databases">
        <title>Genome assembly of Danube salmon.</title>
        <authorList>
            <person name="Macqueen D.J."/>
            <person name="Gundappa M.K."/>
        </authorList>
    </citation>
    <scope>NUCLEOTIDE SEQUENCE [LARGE SCALE GENOMIC DNA]</scope>
</reference>
<evidence type="ECO:0000259" key="2">
    <source>
        <dbReference type="Pfam" id="PF00089"/>
    </source>
</evidence>
<dbReference type="Proteomes" id="UP000314982">
    <property type="component" value="Unassembled WGS sequence"/>
</dbReference>
<evidence type="ECO:0000313" key="3">
    <source>
        <dbReference type="Ensembl" id="ENSHHUP00000035032.1"/>
    </source>
</evidence>
<accession>A0A4W5M9D9</accession>
<feature type="transmembrane region" description="Helical" evidence="1">
    <location>
        <begin position="51"/>
        <end position="73"/>
    </location>
</feature>
<keyword evidence="1" id="KW-0812">Transmembrane</keyword>
<organism evidence="3 4">
    <name type="scientific">Hucho hucho</name>
    <name type="common">huchen</name>
    <dbReference type="NCBI Taxonomy" id="62062"/>
    <lineage>
        <taxon>Eukaryota</taxon>
        <taxon>Metazoa</taxon>
        <taxon>Chordata</taxon>
        <taxon>Craniata</taxon>
        <taxon>Vertebrata</taxon>
        <taxon>Euteleostomi</taxon>
        <taxon>Actinopterygii</taxon>
        <taxon>Neopterygii</taxon>
        <taxon>Teleostei</taxon>
        <taxon>Protacanthopterygii</taxon>
        <taxon>Salmoniformes</taxon>
        <taxon>Salmonidae</taxon>
        <taxon>Salmoninae</taxon>
        <taxon>Hucho</taxon>
    </lineage>
</organism>
<reference evidence="3" key="2">
    <citation type="submission" date="2025-08" db="UniProtKB">
        <authorList>
            <consortium name="Ensembl"/>
        </authorList>
    </citation>
    <scope>IDENTIFICATION</scope>
</reference>
<feature type="domain" description="Peptidase S1" evidence="2">
    <location>
        <begin position="41"/>
        <end position="74"/>
    </location>
</feature>
<dbReference type="InterPro" id="IPR001254">
    <property type="entry name" value="Trypsin_dom"/>
</dbReference>
<proteinExistence type="predicted"/>
<dbReference type="STRING" id="62062.ENSHHUP00000035032"/>
<dbReference type="InterPro" id="IPR043504">
    <property type="entry name" value="Peptidase_S1_PA_chymotrypsin"/>
</dbReference>
<dbReference type="Pfam" id="PF00089">
    <property type="entry name" value="Trypsin"/>
    <property type="match status" value="1"/>
</dbReference>
<dbReference type="GO" id="GO:0004252">
    <property type="term" value="F:serine-type endopeptidase activity"/>
    <property type="evidence" value="ECO:0007669"/>
    <property type="project" value="InterPro"/>
</dbReference>
<feature type="transmembrane region" description="Helical" evidence="1">
    <location>
        <begin position="9"/>
        <end position="39"/>
    </location>
</feature>
<dbReference type="AlphaFoldDB" id="A0A4W5M9D9"/>
<keyword evidence="4" id="KW-1185">Reference proteome</keyword>
<protein>
    <recommendedName>
        <fullName evidence="2">Peptidase S1 domain-containing protein</fullName>
    </recommendedName>
</protein>
<keyword evidence="1" id="KW-0472">Membrane</keyword>
<reference evidence="3" key="3">
    <citation type="submission" date="2025-09" db="UniProtKB">
        <authorList>
            <consortium name="Ensembl"/>
        </authorList>
    </citation>
    <scope>IDENTIFICATION</scope>
</reference>
<keyword evidence="1" id="KW-1133">Transmembrane helix</keyword>
<dbReference type="PROSITE" id="PS51257">
    <property type="entry name" value="PROKAR_LIPOPROTEIN"/>
    <property type="match status" value="1"/>
</dbReference>
<evidence type="ECO:0000313" key="4">
    <source>
        <dbReference type="Proteomes" id="UP000314982"/>
    </source>
</evidence>
<sequence>MKILRKIEYLLNTGTVLFSCVVFLCNFTLILSVCISVAAPIEDDKIVFLNFGYHLCGGSLISSTWVVSAAHCYKPWWAMGSCRVLCPGVTVVPRGTSLVSTLRSATHGSAVPCPPTN</sequence>
<dbReference type="Gene3D" id="2.40.10.10">
    <property type="entry name" value="Trypsin-like serine proteases"/>
    <property type="match status" value="1"/>
</dbReference>
<dbReference type="SUPFAM" id="SSF50494">
    <property type="entry name" value="Trypsin-like serine proteases"/>
    <property type="match status" value="1"/>
</dbReference>
<dbReference type="GeneTree" id="ENSGT01150000290464"/>
<dbReference type="GO" id="GO:0006508">
    <property type="term" value="P:proteolysis"/>
    <property type="evidence" value="ECO:0007669"/>
    <property type="project" value="InterPro"/>
</dbReference>
<dbReference type="Ensembl" id="ENSHHUT00000036434.1">
    <property type="protein sequence ID" value="ENSHHUP00000035032.1"/>
    <property type="gene ID" value="ENSHHUG00000022064.1"/>
</dbReference>
<evidence type="ECO:0000256" key="1">
    <source>
        <dbReference type="SAM" id="Phobius"/>
    </source>
</evidence>
<dbReference type="InterPro" id="IPR009003">
    <property type="entry name" value="Peptidase_S1_PA"/>
</dbReference>